<organism evidence="6 7">
    <name type="scientific">Enterobacillus tribolii</name>
    <dbReference type="NCBI Taxonomy" id="1487935"/>
    <lineage>
        <taxon>Bacteria</taxon>
        <taxon>Pseudomonadati</taxon>
        <taxon>Pseudomonadota</taxon>
        <taxon>Gammaproteobacteria</taxon>
        <taxon>Enterobacterales</taxon>
        <taxon>Hafniaceae</taxon>
        <taxon>Enterobacillus</taxon>
    </lineage>
</organism>
<protein>
    <submittedName>
        <fullName evidence="6">Protein CpxP</fullName>
    </submittedName>
</protein>
<keyword evidence="4" id="KW-0574">Periplasm</keyword>
<evidence type="ECO:0000256" key="5">
    <source>
        <dbReference type="SAM" id="SignalP"/>
    </source>
</evidence>
<dbReference type="PANTHER" id="PTHR38102">
    <property type="entry name" value="PERIPLASMIC CHAPERONE SPY"/>
    <property type="match status" value="1"/>
</dbReference>
<dbReference type="EMBL" id="QRAP01000003">
    <property type="protein sequence ID" value="RDK92855.1"/>
    <property type="molecule type" value="Genomic_DNA"/>
</dbReference>
<dbReference type="AlphaFoldDB" id="A0A370QUE3"/>
<dbReference type="InterPro" id="IPR012899">
    <property type="entry name" value="LTXXQ"/>
</dbReference>
<dbReference type="RefSeq" id="WP_115458040.1">
    <property type="nucleotide sequence ID" value="NZ_QRAP01000003.1"/>
</dbReference>
<dbReference type="GO" id="GO:0030288">
    <property type="term" value="C:outer membrane-bounded periplasmic space"/>
    <property type="evidence" value="ECO:0007669"/>
    <property type="project" value="TreeGrafter"/>
</dbReference>
<evidence type="ECO:0000313" key="7">
    <source>
        <dbReference type="Proteomes" id="UP000254848"/>
    </source>
</evidence>
<name>A0A370QUE3_9GAMM</name>
<dbReference type="Gene3D" id="1.20.120.1490">
    <property type="match status" value="1"/>
</dbReference>
<comment type="similarity">
    <text evidence="2">Belongs to the CpxP/Spy family.</text>
</comment>
<dbReference type="InterPro" id="IPR052211">
    <property type="entry name" value="Cpx_auxiliary_protein"/>
</dbReference>
<dbReference type="GO" id="GO:0051082">
    <property type="term" value="F:unfolded protein binding"/>
    <property type="evidence" value="ECO:0007669"/>
    <property type="project" value="TreeGrafter"/>
</dbReference>
<dbReference type="Proteomes" id="UP000254848">
    <property type="component" value="Unassembled WGS sequence"/>
</dbReference>
<evidence type="ECO:0000256" key="3">
    <source>
        <dbReference type="ARBA" id="ARBA00022729"/>
    </source>
</evidence>
<comment type="caution">
    <text evidence="6">The sequence shown here is derived from an EMBL/GenBank/DDBJ whole genome shotgun (WGS) entry which is preliminary data.</text>
</comment>
<evidence type="ECO:0000256" key="1">
    <source>
        <dbReference type="ARBA" id="ARBA00004418"/>
    </source>
</evidence>
<dbReference type="OrthoDB" id="6505017at2"/>
<keyword evidence="7" id="KW-1185">Reference proteome</keyword>
<sequence length="159" mass="18208">MRATTALTVSTLLAFVSCAAFAGSSNAYHHDGLLRQNMDSQMFEGVSLTEHQRQQMRDLMRQARHDLPGMDLHDIEAMHKLVTAETFDAAAVRAQAEKMARESVGRQIEMARIRNQMYNLLTPEQKDQINVRYQQRVEQWQRQMTQLQNASSLKLGTTK</sequence>
<reference evidence="6 7" key="1">
    <citation type="submission" date="2018-07" db="EMBL/GenBank/DDBJ databases">
        <title>Genomic Encyclopedia of Type Strains, Phase IV (KMG-IV): sequencing the most valuable type-strain genomes for metagenomic binning, comparative biology and taxonomic classification.</title>
        <authorList>
            <person name="Goeker M."/>
        </authorList>
    </citation>
    <scope>NUCLEOTIDE SEQUENCE [LARGE SCALE GENOMIC DNA]</scope>
    <source>
        <strain evidence="6 7">DSM 103736</strain>
    </source>
</reference>
<dbReference type="PIRSF" id="PIRSF034445">
    <property type="entry name" value="CpxP_Spy"/>
    <property type="match status" value="1"/>
</dbReference>
<feature type="chain" id="PRO_5016737043" evidence="5">
    <location>
        <begin position="23"/>
        <end position="159"/>
    </location>
</feature>
<evidence type="ECO:0000313" key="6">
    <source>
        <dbReference type="EMBL" id="RDK92855.1"/>
    </source>
</evidence>
<dbReference type="CDD" id="cd09916">
    <property type="entry name" value="CpxP_like"/>
    <property type="match status" value="1"/>
</dbReference>
<dbReference type="PROSITE" id="PS51257">
    <property type="entry name" value="PROKAR_LIPOPROTEIN"/>
    <property type="match status" value="1"/>
</dbReference>
<dbReference type="PANTHER" id="PTHR38102:SF2">
    <property type="entry name" value="PERIPLASMIC PROTEIN CPXP"/>
    <property type="match status" value="1"/>
</dbReference>
<evidence type="ECO:0000256" key="4">
    <source>
        <dbReference type="ARBA" id="ARBA00022764"/>
    </source>
</evidence>
<dbReference type="NCBIfam" id="NF007687">
    <property type="entry name" value="PRK10363.1"/>
    <property type="match status" value="1"/>
</dbReference>
<proteinExistence type="inferred from homology"/>
<keyword evidence="3 5" id="KW-0732">Signal</keyword>
<accession>A0A370QUE3</accession>
<evidence type="ECO:0000256" key="2">
    <source>
        <dbReference type="ARBA" id="ARBA00008441"/>
    </source>
</evidence>
<gene>
    <name evidence="6" type="ORF">C8D90_103248</name>
</gene>
<dbReference type="Pfam" id="PF07813">
    <property type="entry name" value="LTXXQ"/>
    <property type="match status" value="1"/>
</dbReference>
<comment type="subcellular location">
    <subcellularLocation>
        <location evidence="1">Periplasm</location>
    </subcellularLocation>
</comment>
<feature type="signal peptide" evidence="5">
    <location>
        <begin position="1"/>
        <end position="22"/>
    </location>
</feature>